<protein>
    <submittedName>
        <fullName evidence="1">Uncharacterized protein</fullName>
    </submittedName>
</protein>
<evidence type="ECO:0000313" key="1">
    <source>
        <dbReference type="EMBL" id="GAH28534.1"/>
    </source>
</evidence>
<organism evidence="1">
    <name type="scientific">marine sediment metagenome</name>
    <dbReference type="NCBI Taxonomy" id="412755"/>
    <lineage>
        <taxon>unclassified sequences</taxon>
        <taxon>metagenomes</taxon>
        <taxon>ecological metagenomes</taxon>
    </lineage>
</organism>
<name>X1FGN1_9ZZZZ</name>
<dbReference type="AlphaFoldDB" id="X1FGN1"/>
<feature type="non-terminal residue" evidence="1">
    <location>
        <position position="1"/>
    </location>
</feature>
<sequence>RSNKIRSIILDNDREFHLVINEKKNEIFHDCPTFLIHSERDDKICIHLIRLLTIIKPSISLKIINNIDDFYLTSEDFGSKKKTKNYLELANACFESKNCVDGLNYLNKAIINQHECESIIERYLKTAIENNLYTEFFDFLQSAYDNELGPYLLKYNHYIEKGIKLFLNSVSKYTFYEILRIIESFDRLLDDYKFQNESFISSILKKLEKMANSNDFNEMYFSTFFIKKNYETLVNYNPLFKDLIPLKAFESFKSEIVKYFKSEIENFCVIDKLKLMKRHFEVFQIQKDAYYDEYKAYKSEIKELEKKVYLKKFAFLNLLKEKYKIKKSKVDFRKKRNTYIVNHDKENLKNPAYNYVIKHIGFYGINESTIKSSEIGVNYLYT</sequence>
<reference evidence="1" key="1">
    <citation type="journal article" date="2014" name="Front. Microbiol.">
        <title>High frequency of phylogenetically diverse reductive dehalogenase-homologous genes in deep subseafloor sedimentary metagenomes.</title>
        <authorList>
            <person name="Kawai M."/>
            <person name="Futagami T."/>
            <person name="Toyoda A."/>
            <person name="Takaki Y."/>
            <person name="Nishi S."/>
            <person name="Hori S."/>
            <person name="Arai W."/>
            <person name="Tsubouchi T."/>
            <person name="Morono Y."/>
            <person name="Uchiyama I."/>
            <person name="Ito T."/>
            <person name="Fujiyama A."/>
            <person name="Inagaki F."/>
            <person name="Takami H."/>
        </authorList>
    </citation>
    <scope>NUCLEOTIDE SEQUENCE</scope>
    <source>
        <strain evidence="1">Expedition CK06-06</strain>
    </source>
</reference>
<dbReference type="EMBL" id="BARU01001053">
    <property type="protein sequence ID" value="GAH28534.1"/>
    <property type="molecule type" value="Genomic_DNA"/>
</dbReference>
<proteinExistence type="predicted"/>
<comment type="caution">
    <text evidence="1">The sequence shown here is derived from an EMBL/GenBank/DDBJ whole genome shotgun (WGS) entry which is preliminary data.</text>
</comment>
<accession>X1FGN1</accession>
<gene>
    <name evidence="1" type="ORF">S03H2_02977</name>
</gene>